<dbReference type="FunFam" id="3.40.1110.10:FF:000087">
    <property type="entry name" value="Phospholipid-transporting ATPase"/>
    <property type="match status" value="1"/>
</dbReference>
<feature type="transmembrane region" description="Helical" evidence="17">
    <location>
        <begin position="93"/>
        <end position="110"/>
    </location>
</feature>
<comment type="cofactor">
    <cofactor evidence="16">
        <name>Mg(2+)</name>
        <dbReference type="ChEBI" id="CHEBI:18420"/>
    </cofactor>
</comment>
<gene>
    <name evidence="21" type="ORF">VNI00_000773</name>
</gene>
<evidence type="ECO:0000259" key="19">
    <source>
        <dbReference type="Pfam" id="PF16209"/>
    </source>
</evidence>
<dbReference type="SFLD" id="SFLDF00027">
    <property type="entry name" value="p-type_atpase"/>
    <property type="match status" value="1"/>
</dbReference>
<keyword evidence="22" id="KW-1185">Reference proteome</keyword>
<feature type="binding site" evidence="15">
    <location>
        <position position="1002"/>
    </location>
    <ligand>
        <name>ATP</name>
        <dbReference type="ChEBI" id="CHEBI:30616"/>
    </ligand>
</feature>
<keyword evidence="4 17" id="KW-0812">Transmembrane</keyword>
<dbReference type="EMBL" id="JAYKXP010000002">
    <property type="protein sequence ID" value="KAK7061038.1"/>
    <property type="molecule type" value="Genomic_DNA"/>
</dbReference>
<feature type="binding site" evidence="16">
    <location>
        <position position="531"/>
    </location>
    <ligand>
        <name>Mg(2+)</name>
        <dbReference type="ChEBI" id="CHEBI:18420"/>
    </ligand>
</feature>
<feature type="binding site" evidence="15">
    <location>
        <position position="791"/>
    </location>
    <ligand>
        <name>ATP</name>
        <dbReference type="ChEBI" id="CHEBI:30616"/>
    </ligand>
</feature>
<sequence>MAKTKANPVAVWFDRLATFKVEDLFTTKRPPGPPRTIHVNENLPAEYLDHRGKVKREHVYCTNQVITSKYTILTFIPRNLIEQFRRLANLDDPFPCFQVYFVGLAILQFFPKFSTISPGVVILPLVIIIGLTALKDGYEDYRRHKSDQRVNQSVVKVLRGGDWVNPNITKGKSKTFVRGLIPKSTRRPRAVSSAAKAMTPDVSLASITKPDSSIQITVPPSDDISSGNDEGGPYWENALWEDLRVGDFVMITDNEAIPADILICATSDEENVAYVETKNLDGETNLKSRNAVAPLTHLRTAADCANTINAFRVQCDRPENNMYRLNAMVEFGEKKYPVDLQTTLLRGTVLKNTSWVIGVVLFTGEDSKIVMNAGGTPSKRSRVERQMNPQVLINLALIFVMAAICAIVDSTLEKEYFPLDAPWLYGADTSGDNPSVNGIVTFAFALLTYVNVLLALAVSSSTNVACFGQVPSLLVPISLYLTIEVVRTVQSIFIYLDYEMYYEKKDQPTQARSWNLTDDLGQIEYIFSDKTGTLTQNVMVFRQCSIGGRAYKGDPETEENADADVSLDLEKNPGEKGEGQTFHVGVTLSRPSDSDATSSKPPSSISHPPGIRTKAQPKGKDPIPHFRDSELARDIEAAYAEEPDSDIAAHARMLNGFFSVLALCHTVLASVDPETGAIEYKAQSPDEAALVQAAADMGFVFLGRDKETLSLRTPSSPDGEPEKYELLNILEFNSARKRMSVVLRKHGDDSRIFLLCKGADNVIFDRLKAGNDDLKEETERHLSDFANDGLRTLTLAYKVIPEDEYESWAERYHDASVAMDDREAKIDTVSEEIEKDLRLLGATAIEDKLQDGVPEAIADLKRAGIKIWVATGDKLETAIAIGRSTNLISPDSNIIIVRGGGRPVRDQLKAAMEQFFPETYQEVAEALPRSSMSSHPGLHRVNTGVSSIVGPENGERPGGFILVVDGGALLQAFDNEDNKELLLRLGTLCEGVICCRVSPLQKALVVKLVKDGLEAMTLAIGDGANDVSMIQAADVGVGISGEEGLQAVNSSDYAIAQFRYLKKLLLVHGHWSYARNGTIAWDYNYILFYNSVFTIFAVAGIGTVDRILDDRALMELPELYHYGRRRTYYSFKGFFLYMVDGIYQSVIIYFFAMYTYITTSARSDGYDVGLYEWTTTTAVCGIMVANLYTGLTASAWTWWMVFFVFFGVVVVWAYTLIYSAIPPSSQWTFVYGNYYFLCTSAYFWLGLLLLFLLSLTPRYIAKAYRASLDPGDINIVRYIKRYEPYKDLSMGDSAAHLGIGLTEMKKRRNRVSRASSMGMADRISRRSSRSSVMTIERYSRPGTALGVRSASRMDMSTGLQSTERGFDFATEENGPAIRRIQTNLSERRLSSRNLPATIPEPPESPGKKGKSHPPGGQSRMFSLKRSFKKKKSHSPPREEE</sequence>
<dbReference type="InterPro" id="IPR001757">
    <property type="entry name" value="P_typ_ATPase"/>
</dbReference>
<dbReference type="PANTHER" id="PTHR24092">
    <property type="entry name" value="PROBABLE PHOSPHOLIPID-TRANSPORTING ATPASE"/>
    <property type="match status" value="1"/>
</dbReference>
<feature type="transmembrane region" description="Helical" evidence="17">
    <location>
        <begin position="391"/>
        <end position="412"/>
    </location>
</feature>
<feature type="binding site" evidence="15">
    <location>
        <position position="872"/>
    </location>
    <ligand>
        <name>ATP</name>
        <dbReference type="ChEBI" id="CHEBI:30616"/>
    </ligand>
</feature>
<evidence type="ECO:0000256" key="10">
    <source>
        <dbReference type="ARBA" id="ARBA00022989"/>
    </source>
</evidence>
<dbReference type="SUPFAM" id="SSF81660">
    <property type="entry name" value="Metal cation-transporting ATPase, ATP-binding domain N"/>
    <property type="match status" value="1"/>
</dbReference>
<evidence type="ECO:0000256" key="17">
    <source>
        <dbReference type="RuleBase" id="RU362033"/>
    </source>
</evidence>
<comment type="caution">
    <text evidence="21">The sequence shown here is derived from an EMBL/GenBank/DDBJ whole genome shotgun (WGS) entry which is preliminary data.</text>
</comment>
<dbReference type="Gene3D" id="3.40.1110.10">
    <property type="entry name" value="Calcium-transporting ATPase, cytoplasmic domain N"/>
    <property type="match status" value="1"/>
</dbReference>
<name>A0AAW0E6Q7_9AGAR</name>
<dbReference type="Proteomes" id="UP001383192">
    <property type="component" value="Unassembled WGS sequence"/>
</dbReference>
<dbReference type="EC" id="7.6.2.1" evidence="17"/>
<feature type="binding site" evidence="16">
    <location>
        <position position="529"/>
    </location>
    <ligand>
        <name>Mg(2+)</name>
        <dbReference type="ChEBI" id="CHEBI:18420"/>
    </ligand>
</feature>
<keyword evidence="10 17" id="KW-1133">Transmembrane helix</keyword>
<evidence type="ECO:0000256" key="13">
    <source>
        <dbReference type="ARBA" id="ARBA00049128"/>
    </source>
</evidence>
<dbReference type="InterPro" id="IPR044492">
    <property type="entry name" value="P_typ_ATPase_HD_dom"/>
</dbReference>
<feature type="transmembrane region" description="Helical" evidence="17">
    <location>
        <begin position="1085"/>
        <end position="1104"/>
    </location>
</feature>
<dbReference type="PROSITE" id="PS00154">
    <property type="entry name" value="ATPASE_E1_E2"/>
    <property type="match status" value="1"/>
</dbReference>
<comment type="subcellular location">
    <subcellularLocation>
        <location evidence="1 17">Membrane</location>
        <topology evidence="1 17">Multi-pass membrane protein</topology>
    </subcellularLocation>
</comment>
<dbReference type="Pfam" id="PF13246">
    <property type="entry name" value="Cation_ATPase"/>
    <property type="match status" value="1"/>
</dbReference>
<feature type="transmembrane region" description="Helical" evidence="17">
    <location>
        <begin position="1169"/>
        <end position="1189"/>
    </location>
</feature>
<dbReference type="InterPro" id="IPR032631">
    <property type="entry name" value="P-type_ATPase_N"/>
</dbReference>
<comment type="similarity">
    <text evidence="2 17">Belongs to the cation transport ATPase (P-type) (TC 3.A.3) family. Type IV subfamily.</text>
</comment>
<dbReference type="SUPFAM" id="SSF56784">
    <property type="entry name" value="HAD-like"/>
    <property type="match status" value="1"/>
</dbReference>
<evidence type="ECO:0000256" key="12">
    <source>
        <dbReference type="ARBA" id="ARBA00034036"/>
    </source>
</evidence>
<organism evidence="21 22">
    <name type="scientific">Paramarasmius palmivorus</name>
    <dbReference type="NCBI Taxonomy" id="297713"/>
    <lineage>
        <taxon>Eukaryota</taxon>
        <taxon>Fungi</taxon>
        <taxon>Dikarya</taxon>
        <taxon>Basidiomycota</taxon>
        <taxon>Agaricomycotina</taxon>
        <taxon>Agaricomycetes</taxon>
        <taxon>Agaricomycetidae</taxon>
        <taxon>Agaricales</taxon>
        <taxon>Marasmiineae</taxon>
        <taxon>Marasmiaceae</taxon>
        <taxon>Paramarasmius</taxon>
    </lineage>
</organism>
<dbReference type="InterPro" id="IPR032630">
    <property type="entry name" value="P_typ_ATPase_c"/>
</dbReference>
<feature type="transmembrane region" description="Helical" evidence="17">
    <location>
        <begin position="1134"/>
        <end position="1157"/>
    </location>
</feature>
<evidence type="ECO:0000256" key="2">
    <source>
        <dbReference type="ARBA" id="ARBA00008109"/>
    </source>
</evidence>
<dbReference type="Pfam" id="PF16212">
    <property type="entry name" value="PhoLip_ATPase_C"/>
    <property type="match status" value="1"/>
</dbReference>
<feature type="compositionally biased region" description="Basic residues" evidence="18">
    <location>
        <begin position="1425"/>
        <end position="1434"/>
    </location>
</feature>
<feature type="transmembrane region" description="Helical" evidence="17">
    <location>
        <begin position="1196"/>
        <end position="1221"/>
    </location>
</feature>
<dbReference type="Gene3D" id="2.70.150.10">
    <property type="entry name" value="Calcium-transporting ATPase, cytoplasmic transduction domain A"/>
    <property type="match status" value="1"/>
</dbReference>
<dbReference type="Gene3D" id="3.40.50.1000">
    <property type="entry name" value="HAD superfamily/HAD-like"/>
    <property type="match status" value="1"/>
</dbReference>
<evidence type="ECO:0000313" key="22">
    <source>
        <dbReference type="Proteomes" id="UP001383192"/>
    </source>
</evidence>
<evidence type="ECO:0000256" key="3">
    <source>
        <dbReference type="ARBA" id="ARBA00022553"/>
    </source>
</evidence>
<feature type="transmembrane region" description="Helical" evidence="17">
    <location>
        <begin position="116"/>
        <end position="134"/>
    </location>
</feature>
<dbReference type="SFLD" id="SFLDS00003">
    <property type="entry name" value="Haloacid_Dehalogenase"/>
    <property type="match status" value="1"/>
</dbReference>
<feature type="binding site" evidence="15">
    <location>
        <position position="1026"/>
    </location>
    <ligand>
        <name>ATP</name>
        <dbReference type="ChEBI" id="CHEBI:30616"/>
    </ligand>
</feature>
<feature type="binding site" evidence="15">
    <location>
        <position position="732"/>
    </location>
    <ligand>
        <name>ATP</name>
        <dbReference type="ChEBI" id="CHEBI:30616"/>
    </ligand>
</feature>
<feature type="binding site" evidence="16">
    <location>
        <position position="1022"/>
    </location>
    <ligand>
        <name>Mg(2+)</name>
        <dbReference type="ChEBI" id="CHEBI:18420"/>
    </ligand>
</feature>
<evidence type="ECO:0000259" key="20">
    <source>
        <dbReference type="Pfam" id="PF16212"/>
    </source>
</evidence>
<feature type="active site" description="4-aspartylphosphate intermediate" evidence="14">
    <location>
        <position position="529"/>
    </location>
</feature>
<feature type="binding site" evidence="15">
    <location>
        <position position="687"/>
    </location>
    <ligand>
        <name>ATP</name>
        <dbReference type="ChEBI" id="CHEBI:30616"/>
    </ligand>
</feature>
<evidence type="ECO:0000256" key="1">
    <source>
        <dbReference type="ARBA" id="ARBA00004141"/>
    </source>
</evidence>
<protein>
    <recommendedName>
        <fullName evidence="17">Phospholipid-transporting ATPase</fullName>
        <ecNumber evidence="17">7.6.2.1</ecNumber>
    </recommendedName>
</protein>
<keyword evidence="9 17" id="KW-1278">Translocase</keyword>
<feature type="transmembrane region" description="Helical" evidence="17">
    <location>
        <begin position="464"/>
        <end position="483"/>
    </location>
</feature>
<dbReference type="InterPro" id="IPR036412">
    <property type="entry name" value="HAD-like_sf"/>
</dbReference>
<comment type="catalytic activity">
    <reaction evidence="13">
        <text>a 1,2-diacyl-sn-glycero-3-phosphoethanolamine(out) + ATP + H2O = a 1,2-diacyl-sn-glycero-3-phosphoethanolamine(in) + ADP + phosphate + H(+)</text>
        <dbReference type="Rhea" id="RHEA:66132"/>
        <dbReference type="ChEBI" id="CHEBI:15377"/>
        <dbReference type="ChEBI" id="CHEBI:15378"/>
        <dbReference type="ChEBI" id="CHEBI:30616"/>
        <dbReference type="ChEBI" id="CHEBI:43474"/>
        <dbReference type="ChEBI" id="CHEBI:64612"/>
        <dbReference type="ChEBI" id="CHEBI:456216"/>
    </reaction>
    <physiologicalReaction direction="left-to-right" evidence="13">
        <dbReference type="Rhea" id="RHEA:66133"/>
    </physiologicalReaction>
</comment>
<feature type="transmembrane region" description="Helical" evidence="17">
    <location>
        <begin position="439"/>
        <end position="457"/>
    </location>
</feature>
<feature type="transmembrane region" description="Helical" evidence="17">
    <location>
        <begin position="1233"/>
        <end position="1255"/>
    </location>
</feature>
<feature type="compositionally biased region" description="Low complexity" evidence="18">
    <location>
        <begin position="1412"/>
        <end position="1424"/>
    </location>
</feature>
<evidence type="ECO:0000256" key="16">
    <source>
        <dbReference type="PIRSR" id="PIRSR606539-3"/>
    </source>
</evidence>
<feature type="compositionally biased region" description="Low complexity" evidence="18">
    <location>
        <begin position="594"/>
        <end position="609"/>
    </location>
</feature>
<feature type="binding site" evidence="15">
    <location>
        <position position="531"/>
    </location>
    <ligand>
        <name>ATP</name>
        <dbReference type="ChEBI" id="CHEBI:30616"/>
    </ligand>
</feature>
<feature type="domain" description="P-type ATPase N-terminal" evidence="19">
    <location>
        <begin position="55"/>
        <end position="120"/>
    </location>
</feature>
<dbReference type="GO" id="GO:0140326">
    <property type="term" value="F:ATPase-coupled intramembrane lipid transporter activity"/>
    <property type="evidence" value="ECO:0007669"/>
    <property type="project" value="UniProtKB-EC"/>
</dbReference>
<feature type="region of interest" description="Disordered" evidence="18">
    <location>
        <begin position="568"/>
        <end position="626"/>
    </location>
</feature>
<keyword evidence="11 17" id="KW-0472">Membrane</keyword>
<evidence type="ECO:0000256" key="5">
    <source>
        <dbReference type="ARBA" id="ARBA00022723"/>
    </source>
</evidence>
<evidence type="ECO:0000256" key="15">
    <source>
        <dbReference type="PIRSR" id="PIRSR606539-2"/>
    </source>
</evidence>
<evidence type="ECO:0000256" key="11">
    <source>
        <dbReference type="ARBA" id="ARBA00023136"/>
    </source>
</evidence>
<keyword evidence="8 16" id="KW-0460">Magnesium</keyword>
<feature type="binding site" evidence="15">
    <location>
        <position position="873"/>
    </location>
    <ligand>
        <name>ATP</name>
        <dbReference type="ChEBI" id="CHEBI:30616"/>
    </ligand>
</feature>
<dbReference type="GO" id="GO:0045332">
    <property type="term" value="P:phospholipid translocation"/>
    <property type="evidence" value="ECO:0007669"/>
    <property type="project" value="TreeGrafter"/>
</dbReference>
<feature type="binding site" evidence="15">
    <location>
        <position position="871"/>
    </location>
    <ligand>
        <name>ATP</name>
        <dbReference type="ChEBI" id="CHEBI:30616"/>
    </ligand>
</feature>
<dbReference type="GO" id="GO:0005886">
    <property type="term" value="C:plasma membrane"/>
    <property type="evidence" value="ECO:0007669"/>
    <property type="project" value="TreeGrafter"/>
</dbReference>
<evidence type="ECO:0000256" key="4">
    <source>
        <dbReference type="ARBA" id="ARBA00022692"/>
    </source>
</evidence>
<dbReference type="FunFam" id="3.40.50.1000:FF:000001">
    <property type="entry name" value="Phospholipid-transporting ATPase IC"/>
    <property type="match status" value="1"/>
</dbReference>
<dbReference type="Pfam" id="PF16209">
    <property type="entry name" value="PhoLip_ATPase_N"/>
    <property type="match status" value="1"/>
</dbReference>
<evidence type="ECO:0000256" key="14">
    <source>
        <dbReference type="PIRSR" id="PIRSR606539-1"/>
    </source>
</evidence>
<dbReference type="InterPro" id="IPR023299">
    <property type="entry name" value="ATPase_P-typ_cyto_dom_N"/>
</dbReference>
<evidence type="ECO:0000256" key="8">
    <source>
        <dbReference type="ARBA" id="ARBA00022842"/>
    </source>
</evidence>
<dbReference type="NCBIfam" id="TIGR01494">
    <property type="entry name" value="ATPase_P-type"/>
    <property type="match status" value="1"/>
</dbReference>
<dbReference type="GO" id="GO:0016887">
    <property type="term" value="F:ATP hydrolysis activity"/>
    <property type="evidence" value="ECO:0007669"/>
    <property type="project" value="InterPro"/>
</dbReference>
<feature type="binding site" evidence="15">
    <location>
        <position position="996"/>
    </location>
    <ligand>
        <name>ATP</name>
        <dbReference type="ChEBI" id="CHEBI:30616"/>
    </ligand>
</feature>
<evidence type="ECO:0000256" key="9">
    <source>
        <dbReference type="ARBA" id="ARBA00022967"/>
    </source>
</evidence>
<dbReference type="NCBIfam" id="TIGR01652">
    <property type="entry name" value="ATPase-Plipid"/>
    <property type="match status" value="1"/>
</dbReference>
<dbReference type="InterPro" id="IPR006539">
    <property type="entry name" value="P-type_ATPase_IV"/>
</dbReference>
<reference evidence="21 22" key="1">
    <citation type="submission" date="2024-01" db="EMBL/GenBank/DDBJ databases">
        <title>A draft genome for a cacao thread blight-causing isolate of Paramarasmius palmivorus.</title>
        <authorList>
            <person name="Baruah I.K."/>
            <person name="Bukari Y."/>
            <person name="Amoako-Attah I."/>
            <person name="Meinhardt L.W."/>
            <person name="Bailey B.A."/>
            <person name="Cohen S.P."/>
        </authorList>
    </citation>
    <scope>NUCLEOTIDE SEQUENCE [LARGE SCALE GENOMIC DNA]</scope>
    <source>
        <strain evidence="21 22">GH-12</strain>
    </source>
</reference>
<feature type="domain" description="P-type ATPase C-terminal" evidence="20">
    <location>
        <begin position="1077"/>
        <end position="1270"/>
    </location>
</feature>
<feature type="binding site" evidence="15">
    <location>
        <position position="1025"/>
    </location>
    <ligand>
        <name>ATP</name>
        <dbReference type="ChEBI" id="CHEBI:30616"/>
    </ligand>
</feature>
<dbReference type="InterPro" id="IPR023214">
    <property type="entry name" value="HAD_sf"/>
</dbReference>
<dbReference type="GO" id="GO:0000287">
    <property type="term" value="F:magnesium ion binding"/>
    <property type="evidence" value="ECO:0007669"/>
    <property type="project" value="UniProtKB-UniRule"/>
</dbReference>
<feature type="compositionally biased region" description="Basic and acidic residues" evidence="18">
    <location>
        <begin position="568"/>
        <end position="578"/>
    </location>
</feature>
<feature type="binding site" evidence="15">
    <location>
        <position position="757"/>
    </location>
    <ligand>
        <name>ATP</name>
        <dbReference type="ChEBI" id="CHEBI:30616"/>
    </ligand>
</feature>
<evidence type="ECO:0000256" key="18">
    <source>
        <dbReference type="SAM" id="MobiDB-lite"/>
    </source>
</evidence>
<dbReference type="GO" id="GO:0005524">
    <property type="term" value="F:ATP binding"/>
    <property type="evidence" value="ECO:0007669"/>
    <property type="project" value="UniProtKB-UniRule"/>
</dbReference>
<comment type="catalytic activity">
    <reaction evidence="12 17">
        <text>ATP + H2O + phospholipidSide 1 = ADP + phosphate + phospholipidSide 2.</text>
        <dbReference type="EC" id="7.6.2.1"/>
    </reaction>
</comment>
<dbReference type="PANTHER" id="PTHR24092:SF153">
    <property type="entry name" value="PHOSPHOLIPID-TRANSPORTING ATPASE"/>
    <property type="match status" value="1"/>
</dbReference>
<feature type="binding site" evidence="16">
    <location>
        <position position="1026"/>
    </location>
    <ligand>
        <name>Mg(2+)</name>
        <dbReference type="ChEBI" id="CHEBI:18420"/>
    </ligand>
</feature>
<dbReference type="SFLD" id="SFLDG00002">
    <property type="entry name" value="C1.7:_P-type_atpase_like"/>
    <property type="match status" value="1"/>
</dbReference>
<feature type="binding site" evidence="15">
    <location>
        <position position="529"/>
    </location>
    <ligand>
        <name>ATP</name>
        <dbReference type="ChEBI" id="CHEBI:30616"/>
    </ligand>
</feature>
<evidence type="ECO:0000256" key="7">
    <source>
        <dbReference type="ARBA" id="ARBA00022840"/>
    </source>
</evidence>
<dbReference type="InterPro" id="IPR023298">
    <property type="entry name" value="ATPase_P-typ_TM_dom_sf"/>
</dbReference>
<feature type="binding site" evidence="15">
    <location>
        <position position="530"/>
    </location>
    <ligand>
        <name>ATP</name>
        <dbReference type="ChEBI" id="CHEBI:30616"/>
    </ligand>
</feature>
<evidence type="ECO:0000313" key="21">
    <source>
        <dbReference type="EMBL" id="KAK7061038.1"/>
    </source>
</evidence>
<evidence type="ECO:0000256" key="6">
    <source>
        <dbReference type="ARBA" id="ARBA00022741"/>
    </source>
</evidence>
<keyword evidence="7 15" id="KW-0067">ATP-binding</keyword>
<keyword evidence="6 15" id="KW-0547">Nucleotide-binding</keyword>
<accession>A0AAW0E6Q7</accession>
<dbReference type="SUPFAM" id="SSF81665">
    <property type="entry name" value="Calcium ATPase, transmembrane domain M"/>
    <property type="match status" value="1"/>
</dbReference>
<dbReference type="PRINTS" id="PR00119">
    <property type="entry name" value="CATATPASE"/>
</dbReference>
<dbReference type="InterPro" id="IPR008250">
    <property type="entry name" value="ATPase_P-typ_transduc_dom_A_sf"/>
</dbReference>
<keyword evidence="5 16" id="KW-0479">Metal-binding</keyword>
<dbReference type="InterPro" id="IPR018303">
    <property type="entry name" value="ATPase_P-typ_P_site"/>
</dbReference>
<feature type="region of interest" description="Disordered" evidence="18">
    <location>
        <begin position="1346"/>
        <end position="1440"/>
    </location>
</feature>
<dbReference type="SUPFAM" id="SSF81653">
    <property type="entry name" value="Calcium ATPase, transduction domain A"/>
    <property type="match status" value="1"/>
</dbReference>
<proteinExistence type="inferred from homology"/>
<keyword evidence="3" id="KW-0597">Phosphoprotein</keyword>